<feature type="repeat" description="PPR" evidence="2">
    <location>
        <begin position="5"/>
        <end position="39"/>
    </location>
</feature>
<dbReference type="PANTHER" id="PTHR47926:SF347">
    <property type="entry name" value="PENTATRICOPEPTIDE REPEAT-CONTAINING PROTEIN"/>
    <property type="match status" value="1"/>
</dbReference>
<evidence type="ECO:0000313" key="4">
    <source>
        <dbReference type="Proteomes" id="UP001058974"/>
    </source>
</evidence>
<dbReference type="Gene3D" id="1.25.40.10">
    <property type="entry name" value="Tetratricopeptide repeat domain"/>
    <property type="match status" value="1"/>
</dbReference>
<dbReference type="Pfam" id="PF01535">
    <property type="entry name" value="PPR"/>
    <property type="match status" value="2"/>
</dbReference>
<organism evidence="3 4">
    <name type="scientific">Pisum sativum</name>
    <name type="common">Garden pea</name>
    <name type="synonym">Lathyrus oleraceus</name>
    <dbReference type="NCBI Taxonomy" id="3888"/>
    <lineage>
        <taxon>Eukaryota</taxon>
        <taxon>Viridiplantae</taxon>
        <taxon>Streptophyta</taxon>
        <taxon>Embryophyta</taxon>
        <taxon>Tracheophyta</taxon>
        <taxon>Spermatophyta</taxon>
        <taxon>Magnoliopsida</taxon>
        <taxon>eudicotyledons</taxon>
        <taxon>Gunneridae</taxon>
        <taxon>Pentapetalae</taxon>
        <taxon>rosids</taxon>
        <taxon>fabids</taxon>
        <taxon>Fabales</taxon>
        <taxon>Fabaceae</taxon>
        <taxon>Papilionoideae</taxon>
        <taxon>50 kb inversion clade</taxon>
        <taxon>NPAAA clade</taxon>
        <taxon>Hologalegina</taxon>
        <taxon>IRL clade</taxon>
        <taxon>Fabeae</taxon>
        <taxon>Lathyrus</taxon>
    </lineage>
</organism>
<dbReference type="PANTHER" id="PTHR47926">
    <property type="entry name" value="PENTATRICOPEPTIDE REPEAT-CONTAINING PROTEIN"/>
    <property type="match status" value="1"/>
</dbReference>
<dbReference type="Proteomes" id="UP001058974">
    <property type="component" value="Chromosome 5"/>
</dbReference>
<reference evidence="3 4" key="1">
    <citation type="journal article" date="2022" name="Nat. Genet.">
        <title>Improved pea reference genome and pan-genome highlight genomic features and evolutionary characteristics.</title>
        <authorList>
            <person name="Yang T."/>
            <person name="Liu R."/>
            <person name="Luo Y."/>
            <person name="Hu S."/>
            <person name="Wang D."/>
            <person name="Wang C."/>
            <person name="Pandey M.K."/>
            <person name="Ge S."/>
            <person name="Xu Q."/>
            <person name="Li N."/>
            <person name="Li G."/>
            <person name="Huang Y."/>
            <person name="Saxena R.K."/>
            <person name="Ji Y."/>
            <person name="Li M."/>
            <person name="Yan X."/>
            <person name="He Y."/>
            <person name="Liu Y."/>
            <person name="Wang X."/>
            <person name="Xiang C."/>
            <person name="Varshney R.K."/>
            <person name="Ding H."/>
            <person name="Gao S."/>
            <person name="Zong X."/>
        </authorList>
    </citation>
    <scope>NUCLEOTIDE SEQUENCE [LARGE SCALE GENOMIC DNA]</scope>
    <source>
        <strain evidence="3 4">cv. Zhongwan 6</strain>
    </source>
</reference>
<dbReference type="InterPro" id="IPR011990">
    <property type="entry name" value="TPR-like_helical_dom_sf"/>
</dbReference>
<dbReference type="InterPro" id="IPR046960">
    <property type="entry name" value="PPR_At4g14850-like_plant"/>
</dbReference>
<dbReference type="EMBL" id="JAMSHJ010000005">
    <property type="protein sequence ID" value="KAI5408630.1"/>
    <property type="molecule type" value="Genomic_DNA"/>
</dbReference>
<evidence type="ECO:0000313" key="3">
    <source>
        <dbReference type="EMBL" id="KAI5408630.1"/>
    </source>
</evidence>
<gene>
    <name evidence="3" type="ORF">KIW84_054463</name>
</gene>
<sequence length="181" mass="19930">MPHPDVAYRTVLTMGYRFGGMYDDALHVFEQMQYAGVVPNQLTMVNALAACASSGAIEMGIYIHDMDGVRADEVTLVAVLSACSHSGLVDKGLLIFSMLVDGNSVDVEHLRPATEVSLSFESILVFSDIARQNPNFLDLGDAYKLALSNRERQLSGMLTKHWLGKYSLRVNFAKGLCRLRV</sequence>
<accession>A0A9D4WVV8</accession>
<dbReference type="InterPro" id="IPR002885">
    <property type="entry name" value="PPR_rpt"/>
</dbReference>
<name>A0A9D4WVV8_PEA</name>
<evidence type="ECO:0008006" key="5">
    <source>
        <dbReference type="Google" id="ProtNLM"/>
    </source>
</evidence>
<dbReference type="GO" id="GO:0009451">
    <property type="term" value="P:RNA modification"/>
    <property type="evidence" value="ECO:0007669"/>
    <property type="project" value="InterPro"/>
</dbReference>
<dbReference type="Gramene" id="Psat05G0446300-T1">
    <property type="protein sequence ID" value="KAI5408630.1"/>
    <property type="gene ID" value="KIW84_054463"/>
</dbReference>
<comment type="caution">
    <text evidence="3">The sequence shown here is derived from an EMBL/GenBank/DDBJ whole genome shotgun (WGS) entry which is preliminary data.</text>
</comment>
<dbReference type="AlphaFoldDB" id="A0A9D4WVV8"/>
<evidence type="ECO:0000256" key="1">
    <source>
        <dbReference type="ARBA" id="ARBA00022737"/>
    </source>
</evidence>
<proteinExistence type="predicted"/>
<evidence type="ECO:0000256" key="2">
    <source>
        <dbReference type="PROSITE-ProRule" id="PRU00708"/>
    </source>
</evidence>
<dbReference type="GO" id="GO:0003723">
    <property type="term" value="F:RNA binding"/>
    <property type="evidence" value="ECO:0007669"/>
    <property type="project" value="InterPro"/>
</dbReference>
<keyword evidence="4" id="KW-1185">Reference proteome</keyword>
<keyword evidence="1" id="KW-0677">Repeat</keyword>
<protein>
    <recommendedName>
        <fullName evidence="5">Pentatricopeptide repeat-containing protein</fullName>
    </recommendedName>
</protein>
<dbReference type="PROSITE" id="PS51375">
    <property type="entry name" value="PPR"/>
    <property type="match status" value="1"/>
</dbReference>